<evidence type="ECO:0000313" key="2">
    <source>
        <dbReference type="Proteomes" id="UP001597180"/>
    </source>
</evidence>
<proteinExistence type="predicted"/>
<sequence>MFTQEKVWCPYVGPFDPCPPIREKVYSTPPQLYIPFQPPNLPQWSPREALKKGTLWPALYSPYEPRPRL</sequence>
<accession>A0ABW3UIH6</accession>
<reference evidence="2" key="1">
    <citation type="journal article" date="2019" name="Int. J. Syst. Evol. Microbiol.">
        <title>The Global Catalogue of Microorganisms (GCM) 10K type strain sequencing project: providing services to taxonomists for standard genome sequencing and annotation.</title>
        <authorList>
            <consortium name="The Broad Institute Genomics Platform"/>
            <consortium name="The Broad Institute Genome Sequencing Center for Infectious Disease"/>
            <person name="Wu L."/>
            <person name="Ma J."/>
        </authorList>
    </citation>
    <scope>NUCLEOTIDE SEQUENCE [LARGE SCALE GENOMIC DNA]</scope>
    <source>
        <strain evidence="2">CCUG 53270</strain>
    </source>
</reference>
<organism evidence="1 2">
    <name type="scientific">Paenibacillus vulneris</name>
    <dbReference type="NCBI Taxonomy" id="1133364"/>
    <lineage>
        <taxon>Bacteria</taxon>
        <taxon>Bacillati</taxon>
        <taxon>Bacillota</taxon>
        <taxon>Bacilli</taxon>
        <taxon>Bacillales</taxon>
        <taxon>Paenibacillaceae</taxon>
        <taxon>Paenibacillus</taxon>
    </lineage>
</organism>
<comment type="caution">
    <text evidence="1">The sequence shown here is derived from an EMBL/GenBank/DDBJ whole genome shotgun (WGS) entry which is preliminary data.</text>
</comment>
<dbReference type="Pfam" id="PF11007">
    <property type="entry name" value="CotJA"/>
    <property type="match status" value="1"/>
</dbReference>
<name>A0ABW3UIH6_9BACL</name>
<dbReference type="RefSeq" id="WP_345586881.1">
    <property type="nucleotide sequence ID" value="NZ_BAABJG010000006.1"/>
</dbReference>
<dbReference type="InterPro" id="IPR020256">
    <property type="entry name" value="Spore_coat_CotJA"/>
</dbReference>
<dbReference type="Proteomes" id="UP001597180">
    <property type="component" value="Unassembled WGS sequence"/>
</dbReference>
<protein>
    <submittedName>
        <fullName evidence="1">Spore coat associated protein CotJA</fullName>
    </submittedName>
</protein>
<keyword evidence="2" id="KW-1185">Reference proteome</keyword>
<gene>
    <name evidence="1" type="ORF">ACFQ4B_08205</name>
</gene>
<evidence type="ECO:0000313" key="1">
    <source>
        <dbReference type="EMBL" id="MFD1220097.1"/>
    </source>
</evidence>
<dbReference type="EMBL" id="JBHTLU010000013">
    <property type="protein sequence ID" value="MFD1220097.1"/>
    <property type="molecule type" value="Genomic_DNA"/>
</dbReference>